<gene>
    <name evidence="1" type="ORF">FXB40_24655</name>
</gene>
<evidence type="ECO:0000313" key="2">
    <source>
        <dbReference type="Proteomes" id="UP000324758"/>
    </source>
</evidence>
<dbReference type="AlphaFoldDB" id="A0A5D3KDZ9"/>
<organism evidence="1 2">
    <name type="scientific">Bradyrhizobium rifense</name>
    <dbReference type="NCBI Taxonomy" id="515499"/>
    <lineage>
        <taxon>Bacteria</taxon>
        <taxon>Pseudomonadati</taxon>
        <taxon>Pseudomonadota</taxon>
        <taxon>Alphaproteobacteria</taxon>
        <taxon>Hyphomicrobiales</taxon>
        <taxon>Nitrobacteraceae</taxon>
        <taxon>Bradyrhizobium</taxon>
    </lineage>
</organism>
<dbReference type="Proteomes" id="UP000324758">
    <property type="component" value="Unassembled WGS sequence"/>
</dbReference>
<dbReference type="RefSeq" id="WP_187437115.1">
    <property type="nucleotide sequence ID" value="NZ_VSSS01000037.1"/>
</dbReference>
<proteinExistence type="predicted"/>
<reference evidence="1 2" key="1">
    <citation type="submission" date="2019-08" db="EMBL/GenBank/DDBJ databases">
        <title>Bradyrhizobium hipponensis sp. nov., a rhizobium isolated from a Lupinus angustifolius root nodule in Tunisia.</title>
        <authorList>
            <person name="Off K."/>
            <person name="Rejili M."/>
            <person name="Mars M."/>
            <person name="Brachmann A."/>
            <person name="Marin M."/>
        </authorList>
    </citation>
    <scope>NUCLEOTIDE SEQUENCE [LARGE SCALE GENOMIC DNA]</scope>
    <source>
        <strain evidence="1 2">CTAW71</strain>
    </source>
</reference>
<sequence length="84" mass="9376">MMKRLRQLPIVWGPTPSRVATTSLLGSRSHASTIFARNVSAADKERDRVMAKRCVRLSLDIVSVAFGRPVRIGQLLRSGYPKQL</sequence>
<dbReference type="EMBL" id="VSSS01000037">
    <property type="protein sequence ID" value="TYL92633.1"/>
    <property type="molecule type" value="Genomic_DNA"/>
</dbReference>
<protein>
    <submittedName>
        <fullName evidence="1">Uncharacterized protein</fullName>
    </submittedName>
</protein>
<comment type="caution">
    <text evidence="1">The sequence shown here is derived from an EMBL/GenBank/DDBJ whole genome shotgun (WGS) entry which is preliminary data.</text>
</comment>
<evidence type="ECO:0000313" key="1">
    <source>
        <dbReference type="EMBL" id="TYL92633.1"/>
    </source>
</evidence>
<name>A0A5D3KDZ9_9BRAD</name>
<keyword evidence="2" id="KW-1185">Reference proteome</keyword>
<accession>A0A5D3KDZ9</accession>